<name>A0A8J5HNJ8_ZINOF</name>
<keyword evidence="2" id="KW-1185">Reference proteome</keyword>
<sequence length="96" mass="10778">MESDVVQCLAFVMVEGVVIFTRTLAKHLAKWILAQSCFLVALGDISVDPETPRIARGTTYYYVKKIVNGEYMNAGLVEVELWCKKTKSEVGSSWDE</sequence>
<reference evidence="1 2" key="1">
    <citation type="submission" date="2020-08" db="EMBL/GenBank/DDBJ databases">
        <title>Plant Genome Project.</title>
        <authorList>
            <person name="Zhang R.-G."/>
        </authorList>
    </citation>
    <scope>NUCLEOTIDE SEQUENCE [LARGE SCALE GENOMIC DNA]</scope>
    <source>
        <tissue evidence="1">Rhizome</tissue>
    </source>
</reference>
<organism evidence="1 2">
    <name type="scientific">Zingiber officinale</name>
    <name type="common">Ginger</name>
    <name type="synonym">Amomum zingiber</name>
    <dbReference type="NCBI Taxonomy" id="94328"/>
    <lineage>
        <taxon>Eukaryota</taxon>
        <taxon>Viridiplantae</taxon>
        <taxon>Streptophyta</taxon>
        <taxon>Embryophyta</taxon>
        <taxon>Tracheophyta</taxon>
        <taxon>Spermatophyta</taxon>
        <taxon>Magnoliopsida</taxon>
        <taxon>Liliopsida</taxon>
        <taxon>Zingiberales</taxon>
        <taxon>Zingiberaceae</taxon>
        <taxon>Zingiber</taxon>
    </lineage>
</organism>
<protein>
    <submittedName>
        <fullName evidence="1">Uncharacterized protein</fullName>
    </submittedName>
</protein>
<dbReference type="EMBL" id="JACMSC010000004">
    <property type="protein sequence ID" value="KAG6523959.1"/>
    <property type="molecule type" value="Genomic_DNA"/>
</dbReference>
<gene>
    <name evidence="1" type="ORF">ZIOFF_013847</name>
</gene>
<dbReference type="AlphaFoldDB" id="A0A8J5HNJ8"/>
<accession>A0A8J5HNJ8</accession>
<evidence type="ECO:0000313" key="1">
    <source>
        <dbReference type="EMBL" id="KAG6523959.1"/>
    </source>
</evidence>
<dbReference type="Proteomes" id="UP000734854">
    <property type="component" value="Unassembled WGS sequence"/>
</dbReference>
<comment type="caution">
    <text evidence="1">The sequence shown here is derived from an EMBL/GenBank/DDBJ whole genome shotgun (WGS) entry which is preliminary data.</text>
</comment>
<evidence type="ECO:0000313" key="2">
    <source>
        <dbReference type="Proteomes" id="UP000734854"/>
    </source>
</evidence>
<proteinExistence type="predicted"/>